<dbReference type="Proteomes" id="UP000058599">
    <property type="component" value="Chromosome"/>
</dbReference>
<gene>
    <name evidence="6" type="ORF">SGRAN_0858</name>
</gene>
<accession>A0AA86L2R5</accession>
<dbReference type="InterPro" id="IPR011659">
    <property type="entry name" value="WD40"/>
</dbReference>
<dbReference type="RefSeq" id="WP_067180920.1">
    <property type="nucleotide sequence ID" value="NZ_CP012199.1"/>
</dbReference>
<dbReference type="Gene3D" id="3.40.50.1820">
    <property type="entry name" value="alpha/beta hydrolase"/>
    <property type="match status" value="1"/>
</dbReference>
<sequence>MRKLVILGVSLFAFQASLAAAQDQPAAPEPEPAAMTASASGSARTAPERHFTGADIFDLAIAADPQISPDGRRIAYVRRQNDIMTDRAIGSIWLIDTATGQETPVTGGNGGGSAFTPRWSPDGKRLAYASTEGGGAQLWVRWIDGGEAVRLTGLPTSPSSIAWSPDGRSIAYTMLVKDAAPTFGSAPANKPEGAKWADPLEVHDLLTYRADGAGYIEPGFEKIFLVPATGGAPRQLTFGPYHDGGPLSWSRDGRTLYFGANRKPDWENDARESEIFALDVASGRIAQLTDRDGPDANPVVSPDGRLIAYVGFDDKLRAYENSELYVMNPDGSGRRSLTAGWDYSVDDVAWAADGRSLYVQYDDHGETKVARIGLDGSARTVVTGLSGGGLDRPYTGGSFSVADTGAIAFTGGTPTRPAEVQLAAGGKTRMLTDLNRSLRETKALGEVRKITVASSLDGLEIEGWLTLPPGYVEGRRVPLILEIHGGPFSAYGPHFATDNQLYAAAGYAVLSSNPRGSTSYGEAFANTIDKAYPGNDYFDLMSIVDRAIELGIADPDALFVTGGSGGGVLTSWIVGNTDRFKAAVTQKPVINWTSQALTADGPAFFGRYWLGAMPWENPETFWKHSPLSLVGQVKTPTMVVVGSEDYRTPVSESEQYYTALRLRGVPTALVKVPGASHGGIAARPSQSAAKASAILAWFARYRHGWTPPAAAGAAAAGGTD</sequence>
<dbReference type="Gene3D" id="2.120.10.30">
    <property type="entry name" value="TolB, C-terminal domain"/>
    <property type="match status" value="2"/>
</dbReference>
<name>A0AA86L2R5_9SPHN</name>
<reference evidence="6 7" key="1">
    <citation type="journal article" date="2016" name="BMC Genomics">
        <title>Genomic analysis of the nitrate-respiring Sphingopyxis granuli (formerly Sphingomonas macrogoltabida) strain TFA.</title>
        <authorList>
            <person name="Garcia-Romero I."/>
            <person name="Perez-Pulido A.J."/>
            <person name="Gonzalez-Flores Y.E."/>
            <person name="Reyes-Ramirez F."/>
            <person name="Santero E."/>
            <person name="Floriano B."/>
        </authorList>
    </citation>
    <scope>NUCLEOTIDE SEQUENCE [LARGE SCALE GENOMIC DNA]</scope>
    <source>
        <strain evidence="6 7">TFA</strain>
    </source>
</reference>
<evidence type="ECO:0000256" key="3">
    <source>
        <dbReference type="SAM" id="MobiDB-lite"/>
    </source>
</evidence>
<dbReference type="GO" id="GO:0004252">
    <property type="term" value="F:serine-type endopeptidase activity"/>
    <property type="evidence" value="ECO:0007669"/>
    <property type="project" value="TreeGrafter"/>
</dbReference>
<feature type="region of interest" description="Disordered" evidence="3">
    <location>
        <begin position="23"/>
        <end position="45"/>
    </location>
</feature>
<keyword evidence="2" id="KW-0720">Serine protease</keyword>
<dbReference type="AlphaFoldDB" id="A0AA86L2R5"/>
<keyword evidence="2" id="KW-0645">Protease</keyword>
<feature type="signal peptide" evidence="4">
    <location>
        <begin position="1"/>
        <end position="21"/>
    </location>
</feature>
<keyword evidence="1 6" id="KW-0378">Hydrolase</keyword>
<dbReference type="Pfam" id="PF07676">
    <property type="entry name" value="PD40"/>
    <property type="match status" value="5"/>
</dbReference>
<dbReference type="SUPFAM" id="SSF82171">
    <property type="entry name" value="DPP6 N-terminal domain-like"/>
    <property type="match status" value="1"/>
</dbReference>
<feature type="compositionally biased region" description="Low complexity" evidence="3">
    <location>
        <begin position="23"/>
        <end position="40"/>
    </location>
</feature>
<dbReference type="InterPro" id="IPR029058">
    <property type="entry name" value="AB_hydrolase_fold"/>
</dbReference>
<protein>
    <submittedName>
        <fullName evidence="6">Peptidase S9, prolyl oligopeptidase active site region</fullName>
        <ecNumber evidence="6">3.4.19.1</ecNumber>
    </submittedName>
</protein>
<evidence type="ECO:0000313" key="7">
    <source>
        <dbReference type="Proteomes" id="UP000058599"/>
    </source>
</evidence>
<keyword evidence="7" id="KW-1185">Reference proteome</keyword>
<dbReference type="InterPro" id="IPR001375">
    <property type="entry name" value="Peptidase_S9_cat"/>
</dbReference>
<evidence type="ECO:0000256" key="1">
    <source>
        <dbReference type="ARBA" id="ARBA00022801"/>
    </source>
</evidence>
<dbReference type="InterPro" id="IPR011042">
    <property type="entry name" value="6-blade_b-propeller_TolB-like"/>
</dbReference>
<evidence type="ECO:0000259" key="5">
    <source>
        <dbReference type="Pfam" id="PF00326"/>
    </source>
</evidence>
<dbReference type="Pfam" id="PF00326">
    <property type="entry name" value="Peptidase_S9"/>
    <property type="match status" value="1"/>
</dbReference>
<dbReference type="EC" id="3.4.19.1" evidence="6"/>
<keyword evidence="4" id="KW-0732">Signal</keyword>
<dbReference type="PANTHER" id="PTHR42776:SF27">
    <property type="entry name" value="DIPEPTIDYL PEPTIDASE FAMILY MEMBER 6"/>
    <property type="match status" value="1"/>
</dbReference>
<dbReference type="KEGG" id="sgi:SGRAN_0858"/>
<dbReference type="PANTHER" id="PTHR42776">
    <property type="entry name" value="SERINE PEPTIDASE S9 FAMILY MEMBER"/>
    <property type="match status" value="1"/>
</dbReference>
<feature type="chain" id="PRO_5041727308" evidence="4">
    <location>
        <begin position="22"/>
        <end position="720"/>
    </location>
</feature>
<proteinExistence type="predicted"/>
<evidence type="ECO:0000256" key="4">
    <source>
        <dbReference type="SAM" id="SignalP"/>
    </source>
</evidence>
<evidence type="ECO:0000313" key="6">
    <source>
        <dbReference type="EMBL" id="AMG73252.1"/>
    </source>
</evidence>
<dbReference type="GO" id="GO:0006508">
    <property type="term" value="P:proteolysis"/>
    <property type="evidence" value="ECO:0007669"/>
    <property type="project" value="InterPro"/>
</dbReference>
<dbReference type="GO" id="GO:0008242">
    <property type="term" value="F:omega peptidase activity"/>
    <property type="evidence" value="ECO:0007669"/>
    <property type="project" value="UniProtKB-EC"/>
</dbReference>
<dbReference type="EMBL" id="CP012199">
    <property type="protein sequence ID" value="AMG73252.1"/>
    <property type="molecule type" value="Genomic_DNA"/>
</dbReference>
<organism evidence="6 7">
    <name type="scientific">Sphingopyxis granuli</name>
    <dbReference type="NCBI Taxonomy" id="267128"/>
    <lineage>
        <taxon>Bacteria</taxon>
        <taxon>Pseudomonadati</taxon>
        <taxon>Pseudomonadota</taxon>
        <taxon>Alphaproteobacteria</taxon>
        <taxon>Sphingomonadales</taxon>
        <taxon>Sphingomonadaceae</taxon>
        <taxon>Sphingopyxis</taxon>
    </lineage>
</organism>
<dbReference type="SUPFAM" id="SSF53474">
    <property type="entry name" value="alpha/beta-Hydrolases"/>
    <property type="match status" value="1"/>
</dbReference>
<evidence type="ECO:0000256" key="2">
    <source>
        <dbReference type="ARBA" id="ARBA00022825"/>
    </source>
</evidence>
<feature type="domain" description="Peptidase S9 prolyl oligopeptidase catalytic" evidence="5">
    <location>
        <begin position="493"/>
        <end position="701"/>
    </location>
</feature>